<dbReference type="SUPFAM" id="SSF56524">
    <property type="entry name" value="Oxidoreductase molybdopterin-binding domain"/>
    <property type="match status" value="1"/>
</dbReference>
<sequence length="488" mass="55685">MVFDDFPFWLRFAHFINIVFIILLIRSGVEILSALPKLYWNDHARPGTEWIKFTKKKFTPNFKKRTWISLEEEESFSSWIALPGHKNLGIGRHWHFLSIIFWISNGAAYYILLFTSGEWQRLIPTSWSILPEAINDVMLYASFQFNLPGNPYDSIQQLTYFSVVFLLGPFMIATGAAMSPSIDARFPRYPKIFGGRQAARSLHFLGMIGFVLFIIVHVAMVILSNFSENMGNIFLGQATSFGIAVGIFALFVLVVVAVNVWATGISLKNPRLVQRKLGAIIDPIRQTLFNKVVSRQQFSKSDVTPFFRVNGYPPDTKEYENLMRNGFSDWRLKVLGLVEKPLELSLVDLYALKKEIQITEHSCIQGWTAIGEWGGVSMNHLLSKCKPLPQANYVVLYSYQFTDGDQFYEAIPIELAKHPQTILAYEMNGDLLDIPHGAPLRLRVETQLGYKMVKWIKSIELVDDYKNIGMGQGGHREDHMYYDLGAGI</sequence>
<keyword evidence="4 6" id="KW-1133">Transmembrane helix</keyword>
<dbReference type="InterPro" id="IPR000572">
    <property type="entry name" value="OxRdtase_Mopterin-bd_dom"/>
</dbReference>
<reference evidence="10" key="1">
    <citation type="submission" date="2015-10" db="EMBL/GenBank/DDBJ databases">
        <title>Niche specialization of a soil ammonia-oxidizing archaeon, Candidatus Nitrosocosmicus oleophilus.</title>
        <authorList>
            <person name="Jung M.-Y."/>
            <person name="Rhee S.-K."/>
        </authorList>
    </citation>
    <scope>NUCLEOTIDE SEQUENCE [LARGE SCALE GENOMIC DNA]</scope>
    <source>
        <strain evidence="10">MY3</strain>
    </source>
</reference>
<dbReference type="InterPro" id="IPR011577">
    <property type="entry name" value="Cyt_b561_bac/Ni-Hgenase"/>
</dbReference>
<feature type="domain" description="Cytochrome b561 bacterial/Ni-hydrogenase" evidence="8">
    <location>
        <begin position="6"/>
        <end position="226"/>
    </location>
</feature>
<evidence type="ECO:0000313" key="10">
    <source>
        <dbReference type="Proteomes" id="UP000058925"/>
    </source>
</evidence>
<protein>
    <submittedName>
        <fullName evidence="9">Sulfoxide reductase catalytic subunit YedY</fullName>
        <ecNumber evidence="9">1.8.-.-</ecNumber>
    </submittedName>
</protein>
<evidence type="ECO:0000256" key="5">
    <source>
        <dbReference type="ARBA" id="ARBA00023136"/>
    </source>
</evidence>
<keyword evidence="3 6" id="KW-0812">Transmembrane</keyword>
<evidence type="ECO:0000256" key="6">
    <source>
        <dbReference type="SAM" id="Phobius"/>
    </source>
</evidence>
<dbReference type="InterPro" id="IPR036374">
    <property type="entry name" value="OxRdtase_Mopterin-bd_sf"/>
</dbReference>
<evidence type="ECO:0000256" key="1">
    <source>
        <dbReference type="ARBA" id="ARBA00004651"/>
    </source>
</evidence>
<feature type="transmembrane region" description="Helical" evidence="6">
    <location>
        <begin position="243"/>
        <end position="267"/>
    </location>
</feature>
<dbReference type="EMBL" id="CP012850">
    <property type="protein sequence ID" value="ALI35520.1"/>
    <property type="molecule type" value="Genomic_DNA"/>
</dbReference>
<evidence type="ECO:0000256" key="3">
    <source>
        <dbReference type="ARBA" id="ARBA00022692"/>
    </source>
</evidence>
<evidence type="ECO:0000259" key="8">
    <source>
        <dbReference type="Pfam" id="PF01292"/>
    </source>
</evidence>
<keyword evidence="5 6" id="KW-0472">Membrane</keyword>
<dbReference type="GO" id="GO:0009055">
    <property type="term" value="F:electron transfer activity"/>
    <property type="evidence" value="ECO:0007669"/>
    <property type="project" value="InterPro"/>
</dbReference>
<dbReference type="SUPFAM" id="SSF81342">
    <property type="entry name" value="Transmembrane di-heme cytochromes"/>
    <property type="match status" value="1"/>
</dbReference>
<keyword evidence="2" id="KW-1003">Cell membrane</keyword>
<accession>A0A654LXH7</accession>
<dbReference type="InterPro" id="IPR016174">
    <property type="entry name" value="Di-haem_cyt_TM"/>
</dbReference>
<keyword evidence="9" id="KW-0560">Oxidoreductase</keyword>
<keyword evidence="10" id="KW-1185">Reference proteome</keyword>
<feature type="domain" description="Oxidoreductase molybdopterin-binding" evidence="7">
    <location>
        <begin position="328"/>
        <end position="464"/>
    </location>
</feature>
<dbReference type="GO" id="GO:0022904">
    <property type="term" value="P:respiratory electron transport chain"/>
    <property type="evidence" value="ECO:0007669"/>
    <property type="project" value="InterPro"/>
</dbReference>
<dbReference type="Pfam" id="PF01292">
    <property type="entry name" value="Ni_hydr_CYTB"/>
    <property type="match status" value="1"/>
</dbReference>
<dbReference type="AlphaFoldDB" id="A0A654LXH7"/>
<dbReference type="OrthoDB" id="9576at2157"/>
<gene>
    <name evidence="9" type="primary">yedY_2</name>
    <name evidence="9" type="ORF">NMY3_01316</name>
</gene>
<dbReference type="EC" id="1.8.-.-" evidence="9"/>
<dbReference type="RefSeq" id="WP_196817968.1">
    <property type="nucleotide sequence ID" value="NZ_CP012850.1"/>
</dbReference>
<name>A0A654LXH7_9ARCH</name>
<organism evidence="9 10">
    <name type="scientific">Candidatus Nitrosocosmicus oleophilus</name>
    <dbReference type="NCBI Taxonomy" id="1353260"/>
    <lineage>
        <taxon>Archaea</taxon>
        <taxon>Nitrososphaerota</taxon>
        <taxon>Nitrososphaeria</taxon>
        <taxon>Nitrososphaerales</taxon>
        <taxon>Nitrososphaeraceae</taxon>
        <taxon>Candidatus Nitrosocosmicus</taxon>
    </lineage>
</organism>
<dbReference type="Gene3D" id="1.20.950.20">
    <property type="entry name" value="Transmembrane di-heme cytochromes, Chain C"/>
    <property type="match status" value="1"/>
</dbReference>
<feature type="transmembrane region" description="Helical" evidence="6">
    <location>
        <begin position="94"/>
        <end position="112"/>
    </location>
</feature>
<dbReference type="GO" id="GO:0016491">
    <property type="term" value="F:oxidoreductase activity"/>
    <property type="evidence" value="ECO:0007669"/>
    <property type="project" value="UniProtKB-KW"/>
</dbReference>
<evidence type="ECO:0000256" key="4">
    <source>
        <dbReference type="ARBA" id="ARBA00022989"/>
    </source>
</evidence>
<dbReference type="Proteomes" id="UP000058925">
    <property type="component" value="Chromosome"/>
</dbReference>
<dbReference type="PANTHER" id="PTHR43032:SF2">
    <property type="entry name" value="BLL0505 PROTEIN"/>
    <property type="match status" value="1"/>
</dbReference>
<dbReference type="Pfam" id="PF00174">
    <property type="entry name" value="Oxidored_molyb"/>
    <property type="match status" value="1"/>
</dbReference>
<feature type="transmembrane region" description="Helical" evidence="6">
    <location>
        <begin position="158"/>
        <end position="182"/>
    </location>
</feature>
<feature type="transmembrane region" description="Helical" evidence="6">
    <location>
        <begin position="6"/>
        <end position="25"/>
    </location>
</feature>
<evidence type="ECO:0000259" key="7">
    <source>
        <dbReference type="Pfam" id="PF00174"/>
    </source>
</evidence>
<dbReference type="Gene3D" id="3.90.420.10">
    <property type="entry name" value="Oxidoreductase, molybdopterin-binding domain"/>
    <property type="match status" value="1"/>
</dbReference>
<dbReference type="GeneID" id="60421386"/>
<feature type="transmembrane region" description="Helical" evidence="6">
    <location>
        <begin position="202"/>
        <end position="223"/>
    </location>
</feature>
<dbReference type="GO" id="GO:0005886">
    <property type="term" value="C:plasma membrane"/>
    <property type="evidence" value="ECO:0007669"/>
    <property type="project" value="UniProtKB-SubCell"/>
</dbReference>
<proteinExistence type="predicted"/>
<dbReference type="KEGG" id="taa:NMY3_01316"/>
<evidence type="ECO:0000313" key="9">
    <source>
        <dbReference type="EMBL" id="ALI35520.1"/>
    </source>
</evidence>
<dbReference type="PANTHER" id="PTHR43032">
    <property type="entry name" value="PROTEIN-METHIONINE-SULFOXIDE REDUCTASE"/>
    <property type="match status" value="1"/>
</dbReference>
<comment type="subcellular location">
    <subcellularLocation>
        <location evidence="1">Cell membrane</location>
        <topology evidence="1">Multi-pass membrane protein</topology>
    </subcellularLocation>
</comment>
<evidence type="ECO:0000256" key="2">
    <source>
        <dbReference type="ARBA" id="ARBA00022475"/>
    </source>
</evidence>